<reference evidence="2" key="1">
    <citation type="submission" date="2022-10" db="EMBL/GenBank/DDBJ databases">
        <title>Adaptive evolution leads to modifications in subtelomeric GC content in a zoonotic Cryptosporidium species.</title>
        <authorList>
            <person name="Li J."/>
            <person name="Feng Y."/>
            <person name="Xiao L."/>
        </authorList>
    </citation>
    <scope>NUCLEOTIDE SEQUENCE</scope>
    <source>
        <strain evidence="2">25894</strain>
    </source>
</reference>
<organism evidence="2 3">
    <name type="scientific">Cryptosporidium canis</name>
    <dbReference type="NCBI Taxonomy" id="195482"/>
    <lineage>
        <taxon>Eukaryota</taxon>
        <taxon>Sar</taxon>
        <taxon>Alveolata</taxon>
        <taxon>Apicomplexa</taxon>
        <taxon>Conoidasida</taxon>
        <taxon>Coccidia</taxon>
        <taxon>Eucoccidiorida</taxon>
        <taxon>Eimeriorina</taxon>
        <taxon>Cryptosporidiidae</taxon>
        <taxon>Cryptosporidium</taxon>
    </lineage>
</organism>
<evidence type="ECO:0000313" key="3">
    <source>
        <dbReference type="Proteomes" id="UP001071777"/>
    </source>
</evidence>
<dbReference type="EMBL" id="JAPCXB010000040">
    <property type="protein sequence ID" value="KAJ1612863.1"/>
    <property type="molecule type" value="Genomic_DNA"/>
</dbReference>
<comment type="caution">
    <text evidence="2">The sequence shown here is derived from an EMBL/GenBank/DDBJ whole genome shotgun (WGS) entry which is preliminary data.</text>
</comment>
<keyword evidence="3" id="KW-1185">Reference proteome</keyword>
<feature type="region of interest" description="Disordered" evidence="1">
    <location>
        <begin position="32"/>
        <end position="52"/>
    </location>
</feature>
<evidence type="ECO:0000256" key="1">
    <source>
        <dbReference type="SAM" id="MobiDB-lite"/>
    </source>
</evidence>
<name>A0ABQ8P933_9CRYT</name>
<dbReference type="Proteomes" id="UP001071777">
    <property type="component" value="Unassembled WGS sequence"/>
</dbReference>
<proteinExistence type="predicted"/>
<accession>A0ABQ8P933</accession>
<protein>
    <submittedName>
        <fullName evidence="2">Uncharacterized protein</fullName>
    </submittedName>
</protein>
<gene>
    <name evidence="2" type="ORF">OJ252_1100</name>
</gene>
<feature type="region of interest" description="Disordered" evidence="1">
    <location>
        <begin position="443"/>
        <end position="474"/>
    </location>
</feature>
<evidence type="ECO:0000313" key="2">
    <source>
        <dbReference type="EMBL" id="KAJ1612863.1"/>
    </source>
</evidence>
<sequence>MGDTPDTRSPCKKYLDNELVLNNENQSWNLGEASEQDSGLHSLKQGCPGSSDPRLFGVGGQMGVYDSSSGPHRMARGNYDIVENIHEISMKGGAAGSKQFEVVNSGYVTPRTEYVSPTPEISSSGGNYSFQSAHSPNGIGAGSAYLSIKALQQIPETDLACRLYGSTNSNHNNFGVPIDQTEVGPVPLIPTAGDEASKSPSAHRVGEQGFVYSDITRSERIYSEYQAATKKDVCPFNLGEPAGHSSVMEIPEGCGPVAEVDGFRHGVGLASLPDAGSRHRVDSAPNDYQYNVYYGTASQEPNYIVPPENQPYVYNGMDASREGNGSCQPAIAEYIEYSAPGTGNYVNNGAVNGPDPGVMRECTYNARGNEAYNPNINDRVGVHSSYYPVYTNPAPAYINPNHPGIQGSALREADLLAECAPQYRTKQANEVYDQFGYPHLPVGGGSLRRRLRPAGPSDPDHPSRAGNAPEHPHAARNEWVPRGLRSARLPEVPAPPSWTGPRGCWGGPLSEKAKEAGDCWKRPQLLHCGLHL</sequence>